<keyword evidence="1" id="KW-0732">Signal</keyword>
<accession>A0A9P8LH52</accession>
<evidence type="ECO:0000313" key="3">
    <source>
        <dbReference type="EMBL" id="KAH0565242.1"/>
    </source>
</evidence>
<sequence>MATVILATLAAAALVLDPVVAQSSTSSCSVLKPSYSAPSVASGYAAAPVATGLTKPRGIVFDSTGRILVLQQNKGIVGLTLNDGGGTCVNVKDKKTVVENENASHKIWSQYVFALFLNHGIVLSSDGKTLYASTSAEVFAWTYDPATGTAGTNKTIVKGMDNPDHITRTLLLSQKMPGILLVSRGSAENIDEGTTDIKTTRSQIKAFDLNNIGDKVYDFSNDGTLVGWGLRNAVGVAEEPTTGAIYSVENSADDLQRLGKDIHQNNPAEKLNFHGYLNGTKTAEQGGNFGYPDCYAAWDVNDLPENRNLTVGKQFAINITEVINDDFCQKQRIAPRLSFQAHTAPLDMKFSADGREAYVTFHGSWYFAPLNPSRQAHPS</sequence>
<feature type="signal peptide" evidence="1">
    <location>
        <begin position="1"/>
        <end position="21"/>
    </location>
</feature>
<reference evidence="3" key="1">
    <citation type="submission" date="2021-03" db="EMBL/GenBank/DDBJ databases">
        <title>Comparative genomics and phylogenomic investigation of the class Geoglossomycetes provide insights into ecological specialization and systematics.</title>
        <authorList>
            <person name="Melie T."/>
            <person name="Pirro S."/>
            <person name="Miller A.N."/>
            <person name="Quandt A."/>
        </authorList>
    </citation>
    <scope>NUCLEOTIDE SEQUENCE</scope>
    <source>
        <strain evidence="3">CAQ_001_2017</strain>
    </source>
</reference>
<proteinExistence type="predicted"/>
<dbReference type="InterPro" id="IPR011041">
    <property type="entry name" value="Quinoprot_gluc/sorb_DH_b-prop"/>
</dbReference>
<dbReference type="Gene3D" id="2.120.10.30">
    <property type="entry name" value="TolB, C-terminal domain"/>
    <property type="match status" value="1"/>
</dbReference>
<dbReference type="Pfam" id="PF22807">
    <property type="entry name" value="TrAA12"/>
    <property type="match status" value="1"/>
</dbReference>
<feature type="chain" id="PRO_5040139747" description="Pyrroloquinoline quinone-dependent pyranose dehydrogenase beta-propeller domain-containing protein" evidence="1">
    <location>
        <begin position="22"/>
        <end position="379"/>
    </location>
</feature>
<feature type="domain" description="Pyrroloquinoline quinone-dependent pyranose dehydrogenase beta-propeller" evidence="2">
    <location>
        <begin position="38"/>
        <end position="366"/>
    </location>
</feature>
<dbReference type="AlphaFoldDB" id="A0A9P8LH52"/>
<organism evidence="3 4">
    <name type="scientific">Trichoglossum hirsutum</name>
    <dbReference type="NCBI Taxonomy" id="265104"/>
    <lineage>
        <taxon>Eukaryota</taxon>
        <taxon>Fungi</taxon>
        <taxon>Dikarya</taxon>
        <taxon>Ascomycota</taxon>
        <taxon>Pezizomycotina</taxon>
        <taxon>Geoglossomycetes</taxon>
        <taxon>Geoglossales</taxon>
        <taxon>Geoglossaceae</taxon>
        <taxon>Trichoglossum</taxon>
    </lineage>
</organism>
<gene>
    <name evidence="3" type="ORF">GP486_001370</name>
</gene>
<comment type="caution">
    <text evidence="3">The sequence shown here is derived from an EMBL/GenBank/DDBJ whole genome shotgun (WGS) entry which is preliminary data.</text>
</comment>
<name>A0A9P8LH52_9PEZI</name>
<evidence type="ECO:0000313" key="4">
    <source>
        <dbReference type="Proteomes" id="UP000750711"/>
    </source>
</evidence>
<evidence type="ECO:0000259" key="2">
    <source>
        <dbReference type="Pfam" id="PF22807"/>
    </source>
</evidence>
<evidence type="ECO:0000256" key="1">
    <source>
        <dbReference type="SAM" id="SignalP"/>
    </source>
</evidence>
<protein>
    <recommendedName>
        <fullName evidence="2">Pyrroloquinoline quinone-dependent pyranose dehydrogenase beta-propeller domain-containing protein</fullName>
    </recommendedName>
</protein>
<dbReference type="Proteomes" id="UP000750711">
    <property type="component" value="Unassembled WGS sequence"/>
</dbReference>
<dbReference type="InterPro" id="IPR054539">
    <property type="entry name" value="Beta-prop_PDH"/>
</dbReference>
<keyword evidence="4" id="KW-1185">Reference proteome</keyword>
<dbReference type="InterPro" id="IPR011042">
    <property type="entry name" value="6-blade_b-propeller_TolB-like"/>
</dbReference>
<dbReference type="EMBL" id="JAGHQM010000119">
    <property type="protein sequence ID" value="KAH0565242.1"/>
    <property type="molecule type" value="Genomic_DNA"/>
</dbReference>
<dbReference type="SUPFAM" id="SSF50952">
    <property type="entry name" value="Soluble quinoprotein glucose dehydrogenase"/>
    <property type="match status" value="1"/>
</dbReference>